<proteinExistence type="predicted"/>
<organism evidence="3 4">
    <name type="scientific">Halteria grandinella</name>
    <dbReference type="NCBI Taxonomy" id="5974"/>
    <lineage>
        <taxon>Eukaryota</taxon>
        <taxon>Sar</taxon>
        <taxon>Alveolata</taxon>
        <taxon>Ciliophora</taxon>
        <taxon>Intramacronucleata</taxon>
        <taxon>Spirotrichea</taxon>
        <taxon>Stichotrichia</taxon>
        <taxon>Sporadotrichida</taxon>
        <taxon>Halteriidae</taxon>
        <taxon>Halteria</taxon>
    </lineage>
</organism>
<dbReference type="PANTHER" id="PTHR22891">
    <property type="entry name" value="EUKARYOTIC TRANSLATION INITIATION FACTOR 2C"/>
    <property type="match status" value="1"/>
</dbReference>
<dbReference type="SMART" id="SM00949">
    <property type="entry name" value="PAZ"/>
    <property type="match status" value="1"/>
</dbReference>
<evidence type="ECO:0000256" key="1">
    <source>
        <dbReference type="SAM" id="MobiDB-lite"/>
    </source>
</evidence>
<protein>
    <recommendedName>
        <fullName evidence="2">Piwi domain-containing protein</fullName>
    </recommendedName>
</protein>
<reference evidence="3" key="1">
    <citation type="submission" date="2019-06" db="EMBL/GenBank/DDBJ databases">
        <authorList>
            <person name="Zheng W."/>
        </authorList>
    </citation>
    <scope>NUCLEOTIDE SEQUENCE</scope>
    <source>
        <strain evidence="3">QDHG01</strain>
    </source>
</reference>
<dbReference type="AlphaFoldDB" id="A0A8J8T892"/>
<dbReference type="SMART" id="SM00950">
    <property type="entry name" value="Piwi"/>
    <property type="match status" value="1"/>
</dbReference>
<sequence length="922" mass="103392">MPGGYDRYHERSRSRGEIAEPRGERYGRPALKDERGVRREEKHEGGEMKDMHGGRQGGGPRQGGGGYGGDRHEGGGGGGYRDRGAGGGRGFDQGSRGGRGGAGYGGGGGGFGGGSKVTNYQEGSTNQLQSNHFRFNAMNVDGVIFVYKVEFSLDHREAKFQALRSIEQQLTATFGKFMSYGSFIFSATRVDDVLNFTGASEGASIQIQISPSQSFSLNDQTSELRKKNLESIMDFVNKVVKKSLYEQDYKQIGRLPKFFNHNEKRDLNHFGLIVWPGYTCQVKCLNDGIFLNIDTSTKFLQQMTVLDRLNELLDQRYSKADISELLTPKWDDSKSQASGQSDVDSRRLVVITQYNSASYQIEEILWDETPLTVKFEWKQKDDQSTSYKKSTVNLAEYMLKRYNIKLAQHELKQPVLRLSQRGQAVHIIPSRCHEASLPTNFTKDANKMRDLRGEMITEPIHRYERIGTLIESFSKSGFLGEWQMKVNPNFAQIRAKQLYHAKVLDPRGAARSWEEYEGKRFQHTQPLHLAKNTWAIVYSNKDFDHANTLYENMARACGIFGIKVEEPLWVESQSGKPSDMIAAIKAGVTNPGTIKIITVIVGSPADKKAVKGFLDKGGVVSQFITVGKLKNAKIGVFSNLLKQMNAKLKQDLYRINLPAFKNTMLIGVDVIMNGRNKLVGCCATVTPHLTQCLTKLYKQKPAEFTGEERKELQGKRLKDEQDKRTTLARIEILKGFIDDAMKTYSKNNGTLPEQIVMYRDGMGGPTLTKCVIDLEVKAITELLETKVQGYRPKILYCLVDRNIQHRLFGSQGSDKLNPGPGTIVDTALVEVQGDNIFDFFLIPHKATVATAQPVLYKAVYNTTSLTKDQFETSTYHLCYNYFNFAGPIKVPMVCMYAHKIATYAQENKLMPNDGLATALHFL</sequence>
<dbReference type="Gene3D" id="3.40.50.2300">
    <property type="match status" value="1"/>
</dbReference>
<dbReference type="Pfam" id="PF02171">
    <property type="entry name" value="Piwi"/>
    <property type="match status" value="1"/>
</dbReference>
<feature type="compositionally biased region" description="Basic and acidic residues" evidence="1">
    <location>
        <begin position="69"/>
        <end position="84"/>
    </location>
</feature>
<feature type="domain" description="Piwi" evidence="2">
    <location>
        <begin position="618"/>
        <end position="909"/>
    </location>
</feature>
<evidence type="ECO:0000259" key="2">
    <source>
        <dbReference type="PROSITE" id="PS50822"/>
    </source>
</evidence>
<dbReference type="InterPro" id="IPR012337">
    <property type="entry name" value="RNaseH-like_sf"/>
</dbReference>
<accession>A0A8J8T892</accession>
<dbReference type="Pfam" id="PF02170">
    <property type="entry name" value="PAZ"/>
    <property type="match status" value="1"/>
</dbReference>
<dbReference type="Gene3D" id="3.30.420.10">
    <property type="entry name" value="Ribonuclease H-like superfamily/Ribonuclease H"/>
    <property type="match status" value="1"/>
</dbReference>
<dbReference type="InterPro" id="IPR003100">
    <property type="entry name" value="PAZ_dom"/>
</dbReference>
<dbReference type="Gene3D" id="2.170.260.10">
    <property type="entry name" value="paz domain"/>
    <property type="match status" value="1"/>
</dbReference>
<dbReference type="SUPFAM" id="SSF101690">
    <property type="entry name" value="PAZ domain"/>
    <property type="match status" value="1"/>
</dbReference>
<dbReference type="InterPro" id="IPR036397">
    <property type="entry name" value="RNaseH_sf"/>
</dbReference>
<feature type="compositionally biased region" description="Gly residues" evidence="1">
    <location>
        <begin position="54"/>
        <end position="68"/>
    </location>
</feature>
<dbReference type="PROSITE" id="PS50822">
    <property type="entry name" value="PIWI"/>
    <property type="match status" value="1"/>
</dbReference>
<dbReference type="Proteomes" id="UP000785679">
    <property type="component" value="Unassembled WGS sequence"/>
</dbReference>
<feature type="region of interest" description="Disordered" evidence="1">
    <location>
        <begin position="1"/>
        <end position="107"/>
    </location>
</feature>
<feature type="compositionally biased region" description="Gly residues" evidence="1">
    <location>
        <begin position="85"/>
        <end position="107"/>
    </location>
</feature>
<feature type="compositionally biased region" description="Basic and acidic residues" evidence="1">
    <location>
        <begin position="1"/>
        <end position="53"/>
    </location>
</feature>
<keyword evidence="4" id="KW-1185">Reference proteome</keyword>
<comment type="caution">
    <text evidence="3">The sequence shown here is derived from an EMBL/GenBank/DDBJ whole genome shotgun (WGS) entry which is preliminary data.</text>
</comment>
<dbReference type="GO" id="GO:0003723">
    <property type="term" value="F:RNA binding"/>
    <property type="evidence" value="ECO:0007669"/>
    <property type="project" value="InterPro"/>
</dbReference>
<evidence type="ECO:0000313" key="3">
    <source>
        <dbReference type="EMBL" id="TNV84948.1"/>
    </source>
</evidence>
<name>A0A8J8T892_HALGN</name>
<gene>
    <name evidence="3" type="ORF">FGO68_gene12328</name>
</gene>
<dbReference type="SUPFAM" id="SSF53098">
    <property type="entry name" value="Ribonuclease H-like"/>
    <property type="match status" value="1"/>
</dbReference>
<dbReference type="InterPro" id="IPR036085">
    <property type="entry name" value="PAZ_dom_sf"/>
</dbReference>
<dbReference type="InterPro" id="IPR003165">
    <property type="entry name" value="Piwi"/>
</dbReference>
<dbReference type="OrthoDB" id="445936at2759"/>
<evidence type="ECO:0000313" key="4">
    <source>
        <dbReference type="Proteomes" id="UP000785679"/>
    </source>
</evidence>
<dbReference type="EMBL" id="RRYP01002284">
    <property type="protein sequence ID" value="TNV84948.1"/>
    <property type="molecule type" value="Genomic_DNA"/>
</dbReference>